<name>A0A511MX79_DEIC1</name>
<organism evidence="2 3">
    <name type="scientific">Deinococcus cellulosilyticus (strain DSM 18568 / NBRC 106333 / KACC 11606 / 5516J-15)</name>
    <dbReference type="NCBI Taxonomy" id="1223518"/>
    <lineage>
        <taxon>Bacteria</taxon>
        <taxon>Thermotogati</taxon>
        <taxon>Deinococcota</taxon>
        <taxon>Deinococci</taxon>
        <taxon>Deinococcales</taxon>
        <taxon>Deinococcaceae</taxon>
        <taxon>Deinococcus</taxon>
    </lineage>
</organism>
<dbReference type="AlphaFoldDB" id="A0A511MX79"/>
<dbReference type="Pfam" id="PF14343">
    <property type="entry name" value="PrcB_C"/>
    <property type="match status" value="1"/>
</dbReference>
<evidence type="ECO:0000313" key="3">
    <source>
        <dbReference type="Proteomes" id="UP000321306"/>
    </source>
</evidence>
<feature type="domain" description="PrcB C-terminal" evidence="1">
    <location>
        <begin position="286"/>
        <end position="337"/>
    </location>
</feature>
<protein>
    <recommendedName>
        <fullName evidence="1">PrcB C-terminal domain-containing protein</fullName>
    </recommendedName>
</protein>
<evidence type="ECO:0000313" key="2">
    <source>
        <dbReference type="EMBL" id="GEM44868.1"/>
    </source>
</evidence>
<reference evidence="2 3" key="1">
    <citation type="submission" date="2019-07" db="EMBL/GenBank/DDBJ databases">
        <title>Whole genome shotgun sequence of Deinococcus cellulosilyticus NBRC 106333.</title>
        <authorList>
            <person name="Hosoyama A."/>
            <person name="Uohara A."/>
            <person name="Ohji S."/>
            <person name="Ichikawa N."/>
        </authorList>
    </citation>
    <scope>NUCLEOTIDE SEQUENCE [LARGE SCALE GENOMIC DNA]</scope>
    <source>
        <strain evidence="2 3">NBRC 106333</strain>
    </source>
</reference>
<evidence type="ECO:0000259" key="1">
    <source>
        <dbReference type="Pfam" id="PF14343"/>
    </source>
</evidence>
<comment type="caution">
    <text evidence="2">The sequence shown here is derived from an EMBL/GenBank/DDBJ whole genome shotgun (WGS) entry which is preliminary data.</text>
</comment>
<proteinExistence type="predicted"/>
<dbReference type="EMBL" id="BJXB01000002">
    <property type="protein sequence ID" value="GEM44868.1"/>
    <property type="molecule type" value="Genomic_DNA"/>
</dbReference>
<keyword evidence="3" id="KW-1185">Reference proteome</keyword>
<dbReference type="InterPro" id="IPR025748">
    <property type="entry name" value="PrcB_C_dom"/>
</dbReference>
<dbReference type="OrthoDB" id="65463at2"/>
<sequence>MQGTSQYDGLMKRRLATLSLMLAGCAAVQGSPTFEVHDVLFYGDSNDRVTWFYDTQMDRQTKPLKINGLGYELKQQTATDSFALAGTLAINGQSSLLTKTTTIPKDFTVTYNPASSNYYIKTSRALEGVYLLQNNNWYRISSSVRAGFSGEADADWRSNGLQGVGQLTDAEAVALSNVLAKDQPVVVAVLADSPDPRLNVEPAPAQYRTTALFVQKGIPQEIRRTGGPVTFSQVRYAGNSGYGSSNFGAALITSESTYQSIWSKTNSIILPTPSAPDIDFNASSAVFLFLGQRPTGGYGFKVNSMEARGSTLIVRVTVSEPKPGAILTQAFTSPWGLYTVAGKYTSLQVIDQNGNTLVQTSSNRSPL</sequence>
<dbReference type="Proteomes" id="UP000321306">
    <property type="component" value="Unassembled WGS sequence"/>
</dbReference>
<accession>A0A511MX79</accession>
<gene>
    <name evidence="2" type="ORF">DC3_05030</name>
</gene>